<dbReference type="Proteomes" id="UP000299794">
    <property type="component" value="Unassembled WGS sequence"/>
</dbReference>
<dbReference type="RefSeq" id="WP_141292743.1">
    <property type="nucleotide sequence ID" value="NZ_BJCD01000010.1"/>
</dbReference>
<dbReference type="AlphaFoldDB" id="A0A479ZX84"/>
<name>A0A479ZX84_PLAAG</name>
<reference evidence="2" key="1">
    <citation type="submission" date="2019-02" db="EMBL/GenBank/DDBJ databases">
        <title>Draft genome sequence of Planktothrix agardhii NIES-905.</title>
        <authorList>
            <person name="Yamaguchi H."/>
            <person name="Suzuki S."/>
            <person name="Kawachi M."/>
        </authorList>
    </citation>
    <scope>NUCLEOTIDE SEQUENCE [LARGE SCALE GENOMIC DNA]</scope>
    <source>
        <strain evidence="2">CCAP 1459/11A</strain>
    </source>
</reference>
<organism evidence="1 2">
    <name type="scientific">Planktothrix agardhii CCAP 1459/11A</name>
    <dbReference type="NCBI Taxonomy" id="282420"/>
    <lineage>
        <taxon>Bacteria</taxon>
        <taxon>Bacillati</taxon>
        <taxon>Cyanobacteriota</taxon>
        <taxon>Cyanophyceae</taxon>
        <taxon>Oscillatoriophycideae</taxon>
        <taxon>Oscillatoriales</taxon>
        <taxon>Microcoleaceae</taxon>
        <taxon>Planktothrix</taxon>
    </lineage>
</organism>
<evidence type="ECO:0000313" key="2">
    <source>
        <dbReference type="Proteomes" id="UP000299794"/>
    </source>
</evidence>
<gene>
    <name evidence="1" type="ORF">PA905_06740</name>
</gene>
<evidence type="ECO:0008006" key="3">
    <source>
        <dbReference type="Google" id="ProtNLM"/>
    </source>
</evidence>
<dbReference type="EMBL" id="BJCD01000010">
    <property type="protein sequence ID" value="GCL34464.1"/>
    <property type="molecule type" value="Genomic_DNA"/>
</dbReference>
<proteinExistence type="predicted"/>
<protein>
    <recommendedName>
        <fullName evidence="3">DUF2281 domain-containing protein</fullName>
    </recommendedName>
</protein>
<comment type="caution">
    <text evidence="1">The sequence shown here is derived from an EMBL/GenBank/DDBJ whole genome shotgun (WGS) entry which is preliminary data.</text>
</comment>
<accession>A0A479ZX84</accession>
<sequence length="101" mass="11579">MNTIKELILDKLEHLETLSEPVLQEVLDFVSFLEWRLNTNQQPLPSSNLTENPLDPAEDTGAFLLEIASSFVSNLSDEDLDILPRDGAEHHDRYLYKNRQA</sequence>
<evidence type="ECO:0000313" key="1">
    <source>
        <dbReference type="EMBL" id="GCL34464.1"/>
    </source>
</evidence>